<organism evidence="1 2">
    <name type="scientific">Hypoxylon rubiginosum</name>
    <dbReference type="NCBI Taxonomy" id="110542"/>
    <lineage>
        <taxon>Eukaryota</taxon>
        <taxon>Fungi</taxon>
        <taxon>Dikarya</taxon>
        <taxon>Ascomycota</taxon>
        <taxon>Pezizomycotina</taxon>
        <taxon>Sordariomycetes</taxon>
        <taxon>Xylariomycetidae</taxon>
        <taxon>Xylariales</taxon>
        <taxon>Hypoxylaceae</taxon>
        <taxon>Hypoxylon</taxon>
    </lineage>
</organism>
<dbReference type="EMBL" id="MU394292">
    <property type="protein sequence ID" value="KAI6090223.1"/>
    <property type="molecule type" value="Genomic_DNA"/>
</dbReference>
<protein>
    <submittedName>
        <fullName evidence="1">FAD/NAD(P)-binding domain-containing protein</fullName>
    </submittedName>
</protein>
<evidence type="ECO:0000313" key="2">
    <source>
        <dbReference type="Proteomes" id="UP001497680"/>
    </source>
</evidence>
<name>A0ACC0DBT6_9PEZI</name>
<accession>A0ACC0DBT6</accession>
<sequence length="436" mass="48419">MKEVIEPTMAESGYKPKVLIVGAGLGGLTFAQVFRKNGVPFEIFERDEHEVARAQGWSLTMHSVLDELFKAFPDDMPNFKESVHHLNPLNLETQVVFYFHNDRLGTESSPSTPTLRANRLLLRKWLATNINVQYGRVAKNIERVGDKMVVTFTNGTTATGDLVVGADGANSIVREHVLGRPNKEVLRPVPISSITGETKLSGELFAKQLEIAHSMAIIPITTGDAWNNLFMGLTKVSPDGQSGEFFWVVSWHDPLAQQTGRIAVNTLPRDERLEIAKKMTAHMDPKFRRVLEETTAEGIRDIGWVPTDCHLDAVPLGRTALLGDAVHLMMPYKAEGGIHAMRDALHLGKLITELETPDDAALYRALSAFYAEMLPRGAEAVELSRYFQQNFRKDKAGVRAWGHPVRSLPDERLEIGPEGVRSITKGICKLDLVPSI</sequence>
<proteinExistence type="predicted"/>
<reference evidence="1 2" key="1">
    <citation type="journal article" date="2022" name="New Phytol.">
        <title>Ecological generalism drives hyperdiversity of secondary metabolite gene clusters in xylarialean endophytes.</title>
        <authorList>
            <person name="Franco M.E.E."/>
            <person name="Wisecaver J.H."/>
            <person name="Arnold A.E."/>
            <person name="Ju Y.M."/>
            <person name="Slot J.C."/>
            <person name="Ahrendt S."/>
            <person name="Moore L.P."/>
            <person name="Eastman K.E."/>
            <person name="Scott K."/>
            <person name="Konkel Z."/>
            <person name="Mondo S.J."/>
            <person name="Kuo A."/>
            <person name="Hayes R.D."/>
            <person name="Haridas S."/>
            <person name="Andreopoulos B."/>
            <person name="Riley R."/>
            <person name="LaButti K."/>
            <person name="Pangilinan J."/>
            <person name="Lipzen A."/>
            <person name="Amirebrahimi M."/>
            <person name="Yan J."/>
            <person name="Adam C."/>
            <person name="Keymanesh K."/>
            <person name="Ng V."/>
            <person name="Louie K."/>
            <person name="Northen T."/>
            <person name="Drula E."/>
            <person name="Henrissat B."/>
            <person name="Hsieh H.M."/>
            <person name="Youens-Clark K."/>
            <person name="Lutzoni F."/>
            <person name="Miadlikowska J."/>
            <person name="Eastwood D.C."/>
            <person name="Hamelin R.C."/>
            <person name="Grigoriev I.V."/>
            <person name="U'Ren J.M."/>
        </authorList>
    </citation>
    <scope>NUCLEOTIDE SEQUENCE [LARGE SCALE GENOMIC DNA]</scope>
    <source>
        <strain evidence="1 2">ER1909</strain>
    </source>
</reference>
<comment type="caution">
    <text evidence="1">The sequence shown here is derived from an EMBL/GenBank/DDBJ whole genome shotgun (WGS) entry which is preliminary data.</text>
</comment>
<dbReference type="Proteomes" id="UP001497680">
    <property type="component" value="Unassembled WGS sequence"/>
</dbReference>
<gene>
    <name evidence="1" type="ORF">F4821DRAFT_229965</name>
</gene>
<keyword evidence="2" id="KW-1185">Reference proteome</keyword>
<evidence type="ECO:0000313" key="1">
    <source>
        <dbReference type="EMBL" id="KAI6090223.1"/>
    </source>
</evidence>